<organism evidence="1 2">
    <name type="scientific">Algoriella xinjiangensis</name>
    <dbReference type="NCBI Taxonomy" id="684065"/>
    <lineage>
        <taxon>Bacteria</taxon>
        <taxon>Pseudomonadati</taxon>
        <taxon>Bacteroidota</taxon>
        <taxon>Flavobacteriia</taxon>
        <taxon>Flavobacteriales</taxon>
        <taxon>Weeksellaceae</taxon>
        <taxon>Algoriella</taxon>
    </lineage>
</organism>
<sequence length="175" mass="20167">MRTHLLCFLTLVSINCFSQELSFKNLKNFIGERVTDFQDFYKVEATEVDDNFGNQTVLFNDILIDNYKVDIKLETEGKNIKKVEVKNSDKKTSFFKHITTEIEKETPTKKNYKTVYVSLVKNSTKKKTYFDNSSELIEVLKNSTTDLKQNHGLLESESLKTSVIINDSACILTIN</sequence>
<keyword evidence="2" id="KW-1185">Reference proteome</keyword>
<dbReference type="Proteomes" id="UP000199149">
    <property type="component" value="Unassembled WGS sequence"/>
</dbReference>
<evidence type="ECO:0000313" key="2">
    <source>
        <dbReference type="Proteomes" id="UP000199149"/>
    </source>
</evidence>
<reference evidence="2" key="1">
    <citation type="submission" date="2016-10" db="EMBL/GenBank/DDBJ databases">
        <authorList>
            <person name="Varghese N."/>
            <person name="Submissions S."/>
        </authorList>
    </citation>
    <scope>NUCLEOTIDE SEQUENCE [LARGE SCALE GENOMIC DNA]</scope>
    <source>
        <strain evidence="2">XJ109</strain>
    </source>
</reference>
<evidence type="ECO:0000313" key="1">
    <source>
        <dbReference type="EMBL" id="SFM60129.1"/>
    </source>
</evidence>
<gene>
    <name evidence="1" type="ORF">SAMN05421738_10176</name>
</gene>
<accession>A0A1I4S6Q0</accession>
<dbReference type="STRING" id="684065.SAMN05421738_10176"/>
<dbReference type="AlphaFoldDB" id="A0A1I4S6Q0"/>
<protein>
    <submittedName>
        <fullName evidence="1">Uncharacterized protein</fullName>
    </submittedName>
</protein>
<name>A0A1I4S6Q0_9FLAO</name>
<proteinExistence type="predicted"/>
<dbReference type="EMBL" id="FOUZ01000001">
    <property type="protein sequence ID" value="SFM60129.1"/>
    <property type="molecule type" value="Genomic_DNA"/>
</dbReference>